<evidence type="ECO:0000256" key="2">
    <source>
        <dbReference type="ARBA" id="ARBA00012513"/>
    </source>
</evidence>
<feature type="compositionally biased region" description="Basic and acidic residues" evidence="11">
    <location>
        <begin position="376"/>
        <end position="397"/>
    </location>
</feature>
<keyword evidence="4" id="KW-0808">Transferase</keyword>
<protein>
    <recommendedName>
        <fullName evidence="2">non-specific serine/threonine protein kinase</fullName>
        <ecNumber evidence="2">2.7.11.1</ecNumber>
    </recommendedName>
</protein>
<dbReference type="SUPFAM" id="SSF56112">
    <property type="entry name" value="Protein kinase-like (PK-like)"/>
    <property type="match status" value="1"/>
</dbReference>
<evidence type="ECO:0000256" key="6">
    <source>
        <dbReference type="ARBA" id="ARBA00022777"/>
    </source>
</evidence>
<evidence type="ECO:0000256" key="1">
    <source>
        <dbReference type="ARBA" id="ARBA00010886"/>
    </source>
</evidence>
<dbReference type="GO" id="GO:0004674">
    <property type="term" value="F:protein serine/threonine kinase activity"/>
    <property type="evidence" value="ECO:0007669"/>
    <property type="project" value="UniProtKB-KW"/>
</dbReference>
<dbReference type="FunFam" id="3.30.200.20:FF:000097">
    <property type="entry name" value="Probable serine/threonine-protein kinase nek1"/>
    <property type="match status" value="1"/>
</dbReference>
<feature type="compositionally biased region" description="Polar residues" evidence="11">
    <location>
        <begin position="327"/>
        <end position="371"/>
    </location>
</feature>
<dbReference type="PANTHER" id="PTHR44899:SF6">
    <property type="entry name" value="SERINE_THREONINE PROTEIN KINASE"/>
    <property type="match status" value="1"/>
</dbReference>
<evidence type="ECO:0000313" key="14">
    <source>
        <dbReference type="Proteomes" id="UP000039865"/>
    </source>
</evidence>
<evidence type="ECO:0000256" key="3">
    <source>
        <dbReference type="ARBA" id="ARBA00022527"/>
    </source>
</evidence>
<comment type="similarity">
    <text evidence="1">Belongs to the protein kinase superfamily. NEK Ser/Thr protein kinase family. NIMA subfamily.</text>
</comment>
<dbReference type="InterPro" id="IPR051131">
    <property type="entry name" value="NEK_Ser/Thr_kinase_NIMA"/>
</dbReference>
<dbReference type="OrthoDB" id="248923at2759"/>
<evidence type="ECO:0000256" key="7">
    <source>
        <dbReference type="ARBA" id="ARBA00022840"/>
    </source>
</evidence>
<dbReference type="PROSITE" id="PS00107">
    <property type="entry name" value="PROTEIN_KINASE_ATP"/>
    <property type="match status" value="1"/>
</dbReference>
<dbReference type="EC" id="2.7.11.1" evidence="2"/>
<dbReference type="Gene3D" id="1.10.510.10">
    <property type="entry name" value="Transferase(Phosphotransferase) domain 1"/>
    <property type="match status" value="1"/>
</dbReference>
<evidence type="ECO:0000256" key="9">
    <source>
        <dbReference type="ARBA" id="ARBA00048679"/>
    </source>
</evidence>
<dbReference type="PANTHER" id="PTHR44899">
    <property type="entry name" value="CAMK FAMILY PROTEIN KINASE"/>
    <property type="match status" value="1"/>
</dbReference>
<dbReference type="Proteomes" id="UP000039865">
    <property type="component" value="Unassembled WGS sequence"/>
</dbReference>
<feature type="binding site" evidence="10">
    <location>
        <position position="36"/>
    </location>
    <ligand>
        <name>ATP</name>
        <dbReference type="ChEBI" id="CHEBI:30616"/>
    </ligand>
</feature>
<gene>
    <name evidence="13" type="primary">Contig19301.g20460</name>
    <name evidence="13" type="ORF">STYLEM_4959</name>
</gene>
<sequence length="741" mass="83780">MSNIKEFQILNKLGEGAYSQVYKVKRVSDKQIYALKKVSLDPLSVKERQNALNEVRILASIQHPNVVGYKEAFLEDEKFLCIIMDYADDGDLYQKIVDHQKNKTHFEEDDVWRVFIHLVKGLKALHQLKIFHRDMKSANVFLNKDGCAKLGDLNVSKVAKKGLLYTQTGTPYYASPEVWQDKPYDQKSDLWSLGCVLYEIATLQPPFTANDMDGLFKKVLKGNYPKIPLHYTDDLNKMIKKLINVNSAQRPTCDQLLSSEVVLRWAKKLGINLNAGENSASQLYVTEQDDGLGGNMSLLNTIKLPKNLKLLTDRLPKSKYEDESKGSRQNLLNENHSSKSLKNNNGDDSQQSTGRKGQINLNSLKQNQRKGNQIEMLDRPSIDHSSERRSALSEERKSLKRNASENLKSIPQKNLNDMIVLAQEKERPLERIRDKNSQDYLETIRENEQLLMNGKSRAKQNQLKYHESDDSFDNKQVIRVQPSDILSEGGTAKRHNYHSTPQKVGISSLKAVGELINNQNVNPNRIQKPNIKPVYSIDVTGSGIVKNRYQLNQGGGYEDYQSQGILRSKNNQVLAAEIYSQQSSSLILGSGSVPRKPKKRGPLLIANAGDRLPSVERSMKNQSELGLKLPEINVRHYKNIASSNQSRDGSISNTDDKRERLRQKLEMLYQVKMPKHKSFKLSIGDESTPSNRHKKPPLLIKKYNNGASNSNSLPANSGLAPGSFLVPTDNGIPAQRPQWWG</sequence>
<feature type="region of interest" description="Disordered" evidence="11">
    <location>
        <begin position="318"/>
        <end position="410"/>
    </location>
</feature>
<accession>A0A078A381</accession>
<organism evidence="13 14">
    <name type="scientific">Stylonychia lemnae</name>
    <name type="common">Ciliate</name>
    <dbReference type="NCBI Taxonomy" id="5949"/>
    <lineage>
        <taxon>Eukaryota</taxon>
        <taxon>Sar</taxon>
        <taxon>Alveolata</taxon>
        <taxon>Ciliophora</taxon>
        <taxon>Intramacronucleata</taxon>
        <taxon>Spirotrichea</taxon>
        <taxon>Stichotrichia</taxon>
        <taxon>Sporadotrichida</taxon>
        <taxon>Oxytrichidae</taxon>
        <taxon>Stylonychinae</taxon>
        <taxon>Stylonychia</taxon>
    </lineage>
</organism>
<dbReference type="InterPro" id="IPR011009">
    <property type="entry name" value="Kinase-like_dom_sf"/>
</dbReference>
<dbReference type="Gene3D" id="3.30.200.20">
    <property type="entry name" value="Phosphorylase Kinase, domain 1"/>
    <property type="match status" value="1"/>
</dbReference>
<dbReference type="EMBL" id="CCKQ01004812">
    <property type="protein sequence ID" value="CDW75963.1"/>
    <property type="molecule type" value="Genomic_DNA"/>
</dbReference>
<keyword evidence="7 10" id="KW-0067">ATP-binding</keyword>
<feature type="domain" description="Protein kinase" evidence="12">
    <location>
        <begin position="7"/>
        <end position="263"/>
    </location>
</feature>
<dbReference type="InParanoid" id="A0A078A381"/>
<keyword evidence="3" id="KW-0723">Serine/threonine-protein kinase</keyword>
<dbReference type="OMA" id="MQIEENC"/>
<evidence type="ECO:0000256" key="4">
    <source>
        <dbReference type="ARBA" id="ARBA00022679"/>
    </source>
</evidence>
<dbReference type="GO" id="GO:0005524">
    <property type="term" value="F:ATP binding"/>
    <property type="evidence" value="ECO:0007669"/>
    <property type="project" value="UniProtKB-UniRule"/>
</dbReference>
<evidence type="ECO:0000313" key="13">
    <source>
        <dbReference type="EMBL" id="CDW75963.1"/>
    </source>
</evidence>
<evidence type="ECO:0000256" key="8">
    <source>
        <dbReference type="ARBA" id="ARBA00047899"/>
    </source>
</evidence>
<evidence type="ECO:0000256" key="11">
    <source>
        <dbReference type="SAM" id="MobiDB-lite"/>
    </source>
</evidence>
<keyword evidence="14" id="KW-1185">Reference proteome</keyword>
<feature type="region of interest" description="Disordered" evidence="11">
    <location>
        <begin position="720"/>
        <end position="741"/>
    </location>
</feature>
<evidence type="ECO:0000256" key="5">
    <source>
        <dbReference type="ARBA" id="ARBA00022741"/>
    </source>
</evidence>
<dbReference type="SMART" id="SM00220">
    <property type="entry name" value="S_TKc"/>
    <property type="match status" value="1"/>
</dbReference>
<reference evidence="13 14" key="1">
    <citation type="submission" date="2014-06" db="EMBL/GenBank/DDBJ databases">
        <authorList>
            <person name="Swart Estienne"/>
        </authorList>
    </citation>
    <scope>NUCLEOTIDE SEQUENCE [LARGE SCALE GENOMIC DNA]</scope>
    <source>
        <strain evidence="13 14">130c</strain>
    </source>
</reference>
<comment type="catalytic activity">
    <reaction evidence="8">
        <text>L-threonyl-[protein] + ATP = O-phospho-L-threonyl-[protein] + ADP + H(+)</text>
        <dbReference type="Rhea" id="RHEA:46608"/>
        <dbReference type="Rhea" id="RHEA-COMP:11060"/>
        <dbReference type="Rhea" id="RHEA-COMP:11605"/>
        <dbReference type="ChEBI" id="CHEBI:15378"/>
        <dbReference type="ChEBI" id="CHEBI:30013"/>
        <dbReference type="ChEBI" id="CHEBI:30616"/>
        <dbReference type="ChEBI" id="CHEBI:61977"/>
        <dbReference type="ChEBI" id="CHEBI:456216"/>
        <dbReference type="EC" id="2.7.11.1"/>
    </reaction>
</comment>
<dbReference type="InterPro" id="IPR008271">
    <property type="entry name" value="Ser/Thr_kinase_AS"/>
</dbReference>
<name>A0A078A381_STYLE</name>
<keyword evidence="5 10" id="KW-0547">Nucleotide-binding</keyword>
<dbReference type="Pfam" id="PF00069">
    <property type="entry name" value="Pkinase"/>
    <property type="match status" value="1"/>
</dbReference>
<comment type="catalytic activity">
    <reaction evidence="9">
        <text>L-seryl-[protein] + ATP = O-phospho-L-seryl-[protein] + ADP + H(+)</text>
        <dbReference type="Rhea" id="RHEA:17989"/>
        <dbReference type="Rhea" id="RHEA-COMP:9863"/>
        <dbReference type="Rhea" id="RHEA-COMP:11604"/>
        <dbReference type="ChEBI" id="CHEBI:15378"/>
        <dbReference type="ChEBI" id="CHEBI:29999"/>
        <dbReference type="ChEBI" id="CHEBI:30616"/>
        <dbReference type="ChEBI" id="CHEBI:83421"/>
        <dbReference type="ChEBI" id="CHEBI:456216"/>
        <dbReference type="EC" id="2.7.11.1"/>
    </reaction>
</comment>
<dbReference type="InterPro" id="IPR017441">
    <property type="entry name" value="Protein_kinase_ATP_BS"/>
</dbReference>
<dbReference type="InterPro" id="IPR000719">
    <property type="entry name" value="Prot_kinase_dom"/>
</dbReference>
<dbReference type="AlphaFoldDB" id="A0A078A381"/>
<evidence type="ECO:0000256" key="10">
    <source>
        <dbReference type="PROSITE-ProRule" id="PRU10141"/>
    </source>
</evidence>
<dbReference type="PROSITE" id="PS00108">
    <property type="entry name" value="PROTEIN_KINASE_ST"/>
    <property type="match status" value="1"/>
</dbReference>
<dbReference type="PROSITE" id="PS50011">
    <property type="entry name" value="PROTEIN_KINASE_DOM"/>
    <property type="match status" value="1"/>
</dbReference>
<proteinExistence type="inferred from homology"/>
<evidence type="ECO:0000259" key="12">
    <source>
        <dbReference type="PROSITE" id="PS50011"/>
    </source>
</evidence>
<keyword evidence="6 13" id="KW-0418">Kinase</keyword>